<accession>A0A9X3JEN0</accession>
<dbReference type="SUPFAM" id="SSF55781">
    <property type="entry name" value="GAF domain-like"/>
    <property type="match status" value="1"/>
</dbReference>
<dbReference type="Gene3D" id="3.30.450.40">
    <property type="match status" value="1"/>
</dbReference>
<dbReference type="Pfam" id="PF03444">
    <property type="entry name" value="WHD_HrcA"/>
    <property type="match status" value="1"/>
</dbReference>
<dbReference type="InterPro" id="IPR023120">
    <property type="entry name" value="WHTH_transcript_rep_HrcA_IDD"/>
</dbReference>
<keyword evidence="4 5" id="KW-0804">Transcription</keyword>
<dbReference type="InterPro" id="IPR005104">
    <property type="entry name" value="WHTH_HrcA_DNA-bd"/>
</dbReference>
<comment type="caution">
    <text evidence="8">The sequence shown here is derived from an EMBL/GenBank/DDBJ whole genome shotgun (WGS) entry which is preliminary data.</text>
</comment>
<dbReference type="Proteomes" id="UP001146670">
    <property type="component" value="Unassembled WGS sequence"/>
</dbReference>
<comment type="function">
    <text evidence="5">Negative regulator of class I heat shock genes (grpE-dnaK-dnaJ and groELS operons). Prevents heat-shock induction of these operons.</text>
</comment>
<protein>
    <recommendedName>
        <fullName evidence="5">Heat-inducible transcription repressor HrcA</fullName>
    </recommendedName>
</protein>
<dbReference type="PANTHER" id="PTHR34824">
    <property type="entry name" value="HEAT-INDUCIBLE TRANSCRIPTION REPRESSOR HRCA"/>
    <property type="match status" value="1"/>
</dbReference>
<dbReference type="RefSeq" id="WP_268751393.1">
    <property type="nucleotide sequence ID" value="NZ_JAPRFQ010000001.1"/>
</dbReference>
<dbReference type="HAMAP" id="MF_00081">
    <property type="entry name" value="HrcA"/>
    <property type="match status" value="1"/>
</dbReference>
<dbReference type="GO" id="GO:0045892">
    <property type="term" value="P:negative regulation of DNA-templated transcription"/>
    <property type="evidence" value="ECO:0007669"/>
    <property type="project" value="UniProtKB-UniRule"/>
</dbReference>
<evidence type="ECO:0000259" key="7">
    <source>
        <dbReference type="Pfam" id="PF03444"/>
    </source>
</evidence>
<dbReference type="InterPro" id="IPR021153">
    <property type="entry name" value="HrcA_C"/>
</dbReference>
<dbReference type="AlphaFoldDB" id="A0A9X3JEN0"/>
<evidence type="ECO:0000256" key="2">
    <source>
        <dbReference type="ARBA" id="ARBA00023015"/>
    </source>
</evidence>
<dbReference type="GO" id="GO:0003677">
    <property type="term" value="F:DNA binding"/>
    <property type="evidence" value="ECO:0007669"/>
    <property type="project" value="InterPro"/>
</dbReference>
<feature type="domain" description="Heat-inducible transcription repressor HrcA C-terminal" evidence="6">
    <location>
        <begin position="110"/>
        <end position="323"/>
    </location>
</feature>
<evidence type="ECO:0000313" key="9">
    <source>
        <dbReference type="Proteomes" id="UP001146670"/>
    </source>
</evidence>
<keyword evidence="3 5" id="KW-0346">Stress response</keyword>
<evidence type="ECO:0000313" key="8">
    <source>
        <dbReference type="EMBL" id="MCZ0725066.1"/>
    </source>
</evidence>
<evidence type="ECO:0000256" key="3">
    <source>
        <dbReference type="ARBA" id="ARBA00023016"/>
    </source>
</evidence>
<dbReference type="InterPro" id="IPR002571">
    <property type="entry name" value="HrcA"/>
</dbReference>
<proteinExistence type="inferred from homology"/>
<evidence type="ECO:0000256" key="4">
    <source>
        <dbReference type="ARBA" id="ARBA00023163"/>
    </source>
</evidence>
<dbReference type="NCBIfam" id="TIGR00331">
    <property type="entry name" value="hrcA"/>
    <property type="match status" value="1"/>
</dbReference>
<keyword evidence="2 5" id="KW-0805">Transcription regulation</keyword>
<evidence type="ECO:0000256" key="1">
    <source>
        <dbReference type="ARBA" id="ARBA00022491"/>
    </source>
</evidence>
<gene>
    <name evidence="5 8" type="primary">hrcA</name>
    <name evidence="8" type="ORF">OW157_00615</name>
</gene>
<reference evidence="8" key="1">
    <citation type="submission" date="2022-12" db="EMBL/GenBank/DDBJ databases">
        <title>Description and comparative metabolic analysis of Aerococcus sp. nov., isolated from the feces of a pig.</title>
        <authorList>
            <person name="Chang Y.-H."/>
        </authorList>
    </citation>
    <scope>NUCLEOTIDE SEQUENCE</scope>
    <source>
        <strain evidence="8">YH-aer222</strain>
    </source>
</reference>
<evidence type="ECO:0000256" key="5">
    <source>
        <dbReference type="HAMAP-Rule" id="MF_00081"/>
    </source>
</evidence>
<dbReference type="PIRSF" id="PIRSF005485">
    <property type="entry name" value="HrcA"/>
    <property type="match status" value="1"/>
</dbReference>
<keyword evidence="9" id="KW-1185">Reference proteome</keyword>
<evidence type="ECO:0000259" key="6">
    <source>
        <dbReference type="Pfam" id="PF01628"/>
    </source>
</evidence>
<dbReference type="SUPFAM" id="SSF46785">
    <property type="entry name" value="Winged helix' DNA-binding domain"/>
    <property type="match status" value="1"/>
</dbReference>
<dbReference type="InterPro" id="IPR036390">
    <property type="entry name" value="WH_DNA-bd_sf"/>
</dbReference>
<organism evidence="8 9">
    <name type="scientific">Aerococcus kribbianus</name>
    <dbReference type="NCBI Taxonomy" id="2999064"/>
    <lineage>
        <taxon>Bacteria</taxon>
        <taxon>Bacillati</taxon>
        <taxon>Bacillota</taxon>
        <taxon>Bacilli</taxon>
        <taxon>Lactobacillales</taxon>
        <taxon>Aerococcaceae</taxon>
        <taxon>Aerococcus</taxon>
    </lineage>
</organism>
<feature type="domain" description="Winged helix-turn-helix transcription repressor HrcA DNA-binding" evidence="7">
    <location>
        <begin position="1"/>
        <end position="71"/>
    </location>
</feature>
<sequence>MLTDRQMLILQAIIDHYTQHDEPIGSKTLAQRASIDASSATIRNEMAKLEHMNLIGKTHSSSGRVPMEAGYRYYINYIMPKFGGLIDYGLSDREQEMLHEIFRNPYAEIDEIIAKSAETLAILSQNVVIALGPASLTQKLAGFKIVPLSDEKGMAILVTDVGTVETQVFTLANNMSWQMLDDLVDIMNDQLIGLALPSVLQRLQTDYMVFYKYDTDSLVDHLVNKIDGDRLIVSGRQILYQHLSEADDIEQINAVNAILDDHDLIIDLINELDQGIQVRVGGELAHPQLKNMSLMTSSLGRHSQANDLVFALLGPENMPYLKMAQLIHGVRRELNAYLDKNQKI</sequence>
<dbReference type="Gene3D" id="1.10.10.10">
    <property type="entry name" value="Winged helix-like DNA-binding domain superfamily/Winged helix DNA-binding domain"/>
    <property type="match status" value="1"/>
</dbReference>
<name>A0A9X3JEN0_9LACT</name>
<dbReference type="PANTHER" id="PTHR34824:SF1">
    <property type="entry name" value="HEAT-INDUCIBLE TRANSCRIPTION REPRESSOR HRCA"/>
    <property type="match status" value="1"/>
</dbReference>
<dbReference type="Pfam" id="PF01628">
    <property type="entry name" value="HrcA"/>
    <property type="match status" value="1"/>
</dbReference>
<dbReference type="InterPro" id="IPR036388">
    <property type="entry name" value="WH-like_DNA-bd_sf"/>
</dbReference>
<keyword evidence="1 5" id="KW-0678">Repressor</keyword>
<dbReference type="Gene3D" id="3.30.390.60">
    <property type="entry name" value="Heat-inducible transcription repressor hrca homolog, domain 3"/>
    <property type="match status" value="1"/>
</dbReference>
<comment type="similarity">
    <text evidence="5">Belongs to the HrcA family.</text>
</comment>
<dbReference type="InterPro" id="IPR029016">
    <property type="entry name" value="GAF-like_dom_sf"/>
</dbReference>
<dbReference type="EMBL" id="JAPRFR010000001">
    <property type="protein sequence ID" value="MCZ0725066.1"/>
    <property type="molecule type" value="Genomic_DNA"/>
</dbReference>